<gene>
    <name evidence="1" type="ORF">WCD41_04960</name>
</gene>
<sequence length="333" mass="36290">MLTWRRRLLTPSHDETRLATRGFHVKDAAAKEVLETVGARFLDGFGEAVGTRTVAELEEYLETVPTRFRGFAAEGAAMGLAVLDALPMVRSGRVDTFLGGRGRDHVYMALVGVGWAMARLPRLLWPRPDRFDPLLRWLVLDGYGFHQAYFHTDDWVHGDRRRPVLDWARDDAAYEGRAIDQGIGRALWFVAGTDARRAADLVDAYPEHRRADLWGGIGLAATYAGGATTEELEHLVTRSGPYRADLAQGSAFAAEARLRAGLEVPHVGAATAVLAGTDPVTAARVCEDTRPVDGADGAERPGEPAYETWRRHIGQALTTGRLTAPTAPTGGAR</sequence>
<proteinExistence type="predicted"/>
<evidence type="ECO:0000313" key="2">
    <source>
        <dbReference type="Proteomes" id="UP001370100"/>
    </source>
</evidence>
<keyword evidence="2" id="KW-1185">Reference proteome</keyword>
<dbReference type="Proteomes" id="UP001370100">
    <property type="component" value="Unassembled WGS sequence"/>
</dbReference>
<evidence type="ECO:0000313" key="1">
    <source>
        <dbReference type="EMBL" id="MEJ2885790.1"/>
    </source>
</evidence>
<dbReference type="EMBL" id="JBBEGL010000001">
    <property type="protein sequence ID" value="MEJ2885790.1"/>
    <property type="molecule type" value="Genomic_DNA"/>
</dbReference>
<dbReference type="Pfam" id="PF08012">
    <property type="entry name" value="DUF1702"/>
    <property type="match status" value="1"/>
</dbReference>
<organism evidence="1 2">
    <name type="scientific">Actinomycetospora aeridis</name>
    <dbReference type="NCBI Taxonomy" id="3129231"/>
    <lineage>
        <taxon>Bacteria</taxon>
        <taxon>Bacillati</taxon>
        <taxon>Actinomycetota</taxon>
        <taxon>Actinomycetes</taxon>
        <taxon>Pseudonocardiales</taxon>
        <taxon>Pseudonocardiaceae</taxon>
        <taxon>Actinomycetospora</taxon>
    </lineage>
</organism>
<name>A0ABU8N091_9PSEU</name>
<comment type="caution">
    <text evidence="1">The sequence shown here is derived from an EMBL/GenBank/DDBJ whole genome shotgun (WGS) entry which is preliminary data.</text>
</comment>
<protein>
    <submittedName>
        <fullName evidence="1">DUF1702 family protein</fullName>
    </submittedName>
</protein>
<accession>A0ABU8N091</accession>
<dbReference type="InterPro" id="IPR012964">
    <property type="entry name" value="DUF1702"/>
</dbReference>
<dbReference type="RefSeq" id="WP_337712344.1">
    <property type="nucleotide sequence ID" value="NZ_JBBEGL010000001.1"/>
</dbReference>
<reference evidence="1 2" key="1">
    <citation type="submission" date="2024-03" db="EMBL/GenBank/DDBJ databases">
        <title>Actinomycetospora sp. OC33-EN06, a novel actinomycete isolated from wild orchid (Aerides multiflora).</title>
        <authorList>
            <person name="Suriyachadkun C."/>
        </authorList>
    </citation>
    <scope>NUCLEOTIDE SEQUENCE [LARGE SCALE GENOMIC DNA]</scope>
    <source>
        <strain evidence="1 2">OC33-EN06</strain>
    </source>
</reference>